<dbReference type="SUPFAM" id="SSF50978">
    <property type="entry name" value="WD40 repeat-like"/>
    <property type="match status" value="1"/>
</dbReference>
<comment type="caution">
    <text evidence="2">The sequence shown here is derived from an EMBL/GenBank/DDBJ whole genome shotgun (WGS) entry which is preliminary data.</text>
</comment>
<sequence length="402" mass="45650">MSSSEDSPDEIEKYDINFSPKFFLRCHSKQRKDAADVQTQVWQCAFEPSPTDSTKTTNIVATCGGISVCFIDVESGQVKKKYYASNSRENFLALSWTTIQGNNILAAGGSVQTIYFITYKEGYCFHEEKFEKTVMAAKAGITSLMFHPVQSNVLFCSCSNGKILVMKIGNPVAPNYNVNFEILHQFQVHCEVFLLVYYLKKEIVLATSDDGIYCWNGDPKMASLGELRCVHMWGPIALTESPSLVDTVEVLENGLIASKCALRGAIYIWNIEQVLKEPINQDITLRITPLYQLEWSDTDNYFMYLGYDRGCKYLSCGDDKGAIWMYDLKNIVNNANSSQEEPVKPTTVFEWPNLHDQYSSRKRKLNLDVYDIVINKTILSYASKYLVAVTNNNMVCIWKQKT</sequence>
<reference evidence="2" key="1">
    <citation type="journal article" date="2024" name="Gigascience">
        <title>Chromosome-level genome of the poultry shaft louse Menopon gallinae provides insight into the host-switching and adaptive evolution of parasitic lice.</title>
        <authorList>
            <person name="Xu Y."/>
            <person name="Ma L."/>
            <person name="Liu S."/>
            <person name="Liang Y."/>
            <person name="Liu Q."/>
            <person name="He Z."/>
            <person name="Tian L."/>
            <person name="Duan Y."/>
            <person name="Cai W."/>
            <person name="Li H."/>
            <person name="Song F."/>
        </authorList>
    </citation>
    <scope>NUCLEOTIDE SEQUENCE</scope>
    <source>
        <strain evidence="2">Cailab_2023a</strain>
    </source>
</reference>
<gene>
    <name evidence="2" type="ORF">PYX00_007807</name>
</gene>
<dbReference type="GO" id="GO:0006325">
    <property type="term" value="P:chromatin organization"/>
    <property type="evidence" value="ECO:0007669"/>
    <property type="project" value="TreeGrafter"/>
</dbReference>
<dbReference type="AlphaFoldDB" id="A0AAW2HKR0"/>
<dbReference type="PANTHER" id="PTHR24370">
    <property type="entry name" value="OPTICIN"/>
    <property type="match status" value="1"/>
</dbReference>
<dbReference type="Gene3D" id="2.130.10.10">
    <property type="entry name" value="YVTN repeat-like/Quinoprotein amine dehydrogenase"/>
    <property type="match status" value="1"/>
</dbReference>
<dbReference type="GO" id="GO:0005664">
    <property type="term" value="C:nuclear origin of replication recognition complex"/>
    <property type="evidence" value="ECO:0007669"/>
    <property type="project" value="TreeGrafter"/>
</dbReference>
<dbReference type="GO" id="GO:0071169">
    <property type="term" value="P:establishment of protein localization to chromatin"/>
    <property type="evidence" value="ECO:0007669"/>
    <property type="project" value="TreeGrafter"/>
</dbReference>
<accession>A0AAW2HKR0</accession>
<feature type="domain" description="Leucine-rich repeat and WD repeat-containing protein 1 WD" evidence="1">
    <location>
        <begin position="17"/>
        <end position="399"/>
    </location>
</feature>
<evidence type="ECO:0000313" key="2">
    <source>
        <dbReference type="EMBL" id="KAL0270376.1"/>
    </source>
</evidence>
<organism evidence="2">
    <name type="scientific">Menopon gallinae</name>
    <name type="common">poultry shaft louse</name>
    <dbReference type="NCBI Taxonomy" id="328185"/>
    <lineage>
        <taxon>Eukaryota</taxon>
        <taxon>Metazoa</taxon>
        <taxon>Ecdysozoa</taxon>
        <taxon>Arthropoda</taxon>
        <taxon>Hexapoda</taxon>
        <taxon>Insecta</taxon>
        <taxon>Pterygota</taxon>
        <taxon>Neoptera</taxon>
        <taxon>Paraneoptera</taxon>
        <taxon>Psocodea</taxon>
        <taxon>Troctomorpha</taxon>
        <taxon>Phthiraptera</taxon>
        <taxon>Amblycera</taxon>
        <taxon>Menoponidae</taxon>
        <taxon>Menopon</taxon>
    </lineage>
</organism>
<proteinExistence type="predicted"/>
<name>A0AAW2HKR0_9NEOP</name>
<dbReference type="GO" id="GO:0003682">
    <property type="term" value="F:chromatin binding"/>
    <property type="evidence" value="ECO:0007669"/>
    <property type="project" value="TreeGrafter"/>
</dbReference>
<dbReference type="InterPro" id="IPR015943">
    <property type="entry name" value="WD40/YVTN_repeat-like_dom_sf"/>
</dbReference>
<protein>
    <recommendedName>
        <fullName evidence="1">Leucine-rich repeat and WD repeat-containing protein 1 WD domain-containing protein</fullName>
    </recommendedName>
</protein>
<dbReference type="InterPro" id="IPR056160">
    <property type="entry name" value="WD_LRWD1"/>
</dbReference>
<dbReference type="InterPro" id="IPR036322">
    <property type="entry name" value="WD40_repeat_dom_sf"/>
</dbReference>
<evidence type="ECO:0000259" key="1">
    <source>
        <dbReference type="Pfam" id="PF23215"/>
    </source>
</evidence>
<dbReference type="PANTHER" id="PTHR24370:SF10">
    <property type="entry name" value="LEUCINE-RICH REPEAT AND WD REPEAT-CONTAINING PROTEIN 1"/>
    <property type="match status" value="1"/>
</dbReference>
<dbReference type="EMBL" id="JARGDH010000004">
    <property type="protein sequence ID" value="KAL0270376.1"/>
    <property type="molecule type" value="Genomic_DNA"/>
</dbReference>
<dbReference type="Pfam" id="PF23215">
    <property type="entry name" value="WD_LRWD1"/>
    <property type="match status" value="1"/>
</dbReference>
<dbReference type="InterPro" id="IPR052489">
    <property type="entry name" value="LRWD1"/>
</dbReference>